<reference evidence="1 2" key="1">
    <citation type="submission" date="2020-04" db="EMBL/GenBank/DDBJ databases">
        <authorList>
            <person name="Yin C."/>
        </authorList>
    </citation>
    <scope>NUCLEOTIDE SEQUENCE [LARGE SCALE GENOMIC DNA]</scope>
    <source>
        <strain evidence="1 2">Ae27</strain>
    </source>
</reference>
<comment type="caution">
    <text evidence="1">The sequence shown here is derived from an EMBL/GenBank/DDBJ whole genome shotgun (WGS) entry which is preliminary data.</text>
</comment>
<organism evidence="1 2">
    <name type="scientific">Chitinophaga varians</name>
    <dbReference type="NCBI Taxonomy" id="2202339"/>
    <lineage>
        <taxon>Bacteria</taxon>
        <taxon>Pseudomonadati</taxon>
        <taxon>Bacteroidota</taxon>
        <taxon>Chitinophagia</taxon>
        <taxon>Chitinophagales</taxon>
        <taxon>Chitinophagaceae</taxon>
        <taxon>Chitinophaga</taxon>
    </lineage>
</organism>
<evidence type="ECO:0000313" key="1">
    <source>
        <dbReference type="EMBL" id="NLR63822.1"/>
    </source>
</evidence>
<proteinExistence type="predicted"/>
<dbReference type="EMBL" id="JABAIA010000001">
    <property type="protein sequence ID" value="NLR63822.1"/>
    <property type="molecule type" value="Genomic_DNA"/>
</dbReference>
<name>A0A847RLI1_9BACT</name>
<keyword evidence="2" id="KW-1185">Reference proteome</keyword>
<dbReference type="RefSeq" id="WP_168869807.1">
    <property type="nucleotide sequence ID" value="NZ_JABAIA010000001.1"/>
</dbReference>
<gene>
    <name evidence="1" type="ORF">HGH92_05865</name>
</gene>
<protein>
    <submittedName>
        <fullName evidence="1">Uncharacterized protein</fullName>
    </submittedName>
</protein>
<accession>A0A847RLI1</accession>
<sequence>MADHRVYLELPETEIGRADATFKVKVDGKLIGTIHISHGAIEYQPNGWMKRNSIRKKWTEFDRLMKESK</sequence>
<evidence type="ECO:0000313" key="2">
    <source>
        <dbReference type="Proteomes" id="UP000570474"/>
    </source>
</evidence>
<dbReference type="AlphaFoldDB" id="A0A847RLI1"/>
<dbReference type="Proteomes" id="UP000570474">
    <property type="component" value="Unassembled WGS sequence"/>
</dbReference>